<protein>
    <recommendedName>
        <fullName evidence="2">Peptidase A2 domain-containing protein</fullName>
    </recommendedName>
</protein>
<dbReference type="GO" id="GO:0006508">
    <property type="term" value="P:proteolysis"/>
    <property type="evidence" value="ECO:0007669"/>
    <property type="project" value="InterPro"/>
</dbReference>
<evidence type="ECO:0000256" key="1">
    <source>
        <dbReference type="ARBA" id="ARBA00022801"/>
    </source>
</evidence>
<dbReference type="PANTHER" id="PTHR47331:SF5">
    <property type="entry name" value="RIBONUCLEASE H"/>
    <property type="match status" value="1"/>
</dbReference>
<evidence type="ECO:0000313" key="4">
    <source>
        <dbReference type="Proteomes" id="UP000327044"/>
    </source>
</evidence>
<organism evidence="3 4">
    <name type="scientific">Photinus pyralis</name>
    <name type="common">Common eastern firefly</name>
    <name type="synonym">Lampyris pyralis</name>
    <dbReference type="NCBI Taxonomy" id="7054"/>
    <lineage>
        <taxon>Eukaryota</taxon>
        <taxon>Metazoa</taxon>
        <taxon>Ecdysozoa</taxon>
        <taxon>Arthropoda</taxon>
        <taxon>Hexapoda</taxon>
        <taxon>Insecta</taxon>
        <taxon>Pterygota</taxon>
        <taxon>Neoptera</taxon>
        <taxon>Endopterygota</taxon>
        <taxon>Coleoptera</taxon>
        <taxon>Polyphaga</taxon>
        <taxon>Elateriformia</taxon>
        <taxon>Elateroidea</taxon>
        <taxon>Lampyridae</taxon>
        <taxon>Lampyrinae</taxon>
        <taxon>Photinus</taxon>
    </lineage>
</organism>
<dbReference type="AlphaFoldDB" id="A0A5N3ZZM9"/>
<dbReference type="PROSITE" id="PS50175">
    <property type="entry name" value="ASP_PROT_RETROV"/>
    <property type="match status" value="1"/>
</dbReference>
<keyword evidence="1" id="KW-0378">Hydrolase</keyword>
<evidence type="ECO:0000259" key="2">
    <source>
        <dbReference type="PROSITE" id="PS50175"/>
    </source>
</evidence>
<evidence type="ECO:0000313" key="3">
    <source>
        <dbReference type="EMBL" id="KAB0790520.1"/>
    </source>
</evidence>
<dbReference type="Gene3D" id="2.40.70.10">
    <property type="entry name" value="Acid Proteases"/>
    <property type="match status" value="1"/>
</dbReference>
<dbReference type="InParanoid" id="A0A5N3ZZM9"/>
<feature type="domain" description="Peptidase A2" evidence="2">
    <location>
        <begin position="65"/>
        <end position="148"/>
    </location>
</feature>
<name>A0A5N3ZZM9_PHOPY</name>
<dbReference type="Pfam" id="PF18701">
    <property type="entry name" value="DUF5641"/>
    <property type="match status" value="1"/>
</dbReference>
<dbReference type="Proteomes" id="UP000327044">
    <property type="component" value="Unassembled WGS sequence"/>
</dbReference>
<gene>
    <name evidence="3" type="ORF">PPYR_15082</name>
</gene>
<dbReference type="GO" id="GO:0004190">
    <property type="term" value="F:aspartic-type endopeptidase activity"/>
    <property type="evidence" value="ECO:0007669"/>
    <property type="project" value="InterPro"/>
</dbReference>
<keyword evidence="4" id="KW-1185">Reference proteome</keyword>
<sequence>KSQQSKTSKCQCTSTSANGAAAVSVNGPNHSGGQSSQVFYSSSGEVLLSTAVIEIVNKTGRPENCRVLLDSAAQSNFITESLARKLQLKLEDVKVPIVGIGGKCAAQVKKQVTGTIKSRTTAFTATLEFLVMPVIIERLPSACLPTDLIAEPPNITLADPRFNEAAPIDALLGARLFWKLICVGQINIHPHKDLLLQKTQLGWVISGILETCPEATKKTTNAYHTNVDFNAFMAKFWELEELPSKPTLMTPEEMYCEEHFTRHVTRNQQGRFVVSLPFLETRQSLGDSAQIAKRRFFSIERKLIQNPELRAQYRQFMQDPTTIALTTTEQVQMFQNYSSIVKLKRIIAYCLRFIHNCKPQQQGYKSGPLQLEEVQDATPDVTQENVNSLTHWKKIQHMYQGFWNRWSKEYLSQLQQRAKWSKHYNQAELKVGQLVSIKENNLPPLLWKLGRIVQVHPGADATIRVVSIRTARGLQKVAVRNISIIPVQMDDSGSVSEVKVLNQC</sequence>
<dbReference type="InterPro" id="IPR021109">
    <property type="entry name" value="Peptidase_aspartic_dom_sf"/>
</dbReference>
<dbReference type="EMBL" id="VVIM01001172">
    <property type="protein sequence ID" value="KAB0790520.1"/>
    <property type="molecule type" value="Genomic_DNA"/>
</dbReference>
<dbReference type="InterPro" id="IPR040676">
    <property type="entry name" value="DUF5641"/>
</dbReference>
<reference evidence="3 4" key="1">
    <citation type="journal article" date="2018" name="Elife">
        <title>Firefly genomes illuminate parallel origins of bioluminescence in beetles.</title>
        <authorList>
            <person name="Fallon T.R."/>
            <person name="Lower S.E."/>
            <person name="Chang C.H."/>
            <person name="Bessho-Uehara M."/>
            <person name="Martin G.J."/>
            <person name="Bewick A.J."/>
            <person name="Behringer M."/>
            <person name="Debat H.J."/>
            <person name="Wong I."/>
            <person name="Day J.C."/>
            <person name="Suvorov A."/>
            <person name="Silva C.J."/>
            <person name="Stanger-Hall K.F."/>
            <person name="Hall D.W."/>
            <person name="Schmitz R.J."/>
            <person name="Nelson D.R."/>
            <person name="Lewis S.M."/>
            <person name="Shigenobu S."/>
            <person name="Bybee S.M."/>
            <person name="Larracuente A.M."/>
            <person name="Oba Y."/>
            <person name="Weng J.K."/>
        </authorList>
    </citation>
    <scope>NUCLEOTIDE SEQUENCE [LARGE SCALE GENOMIC DNA]</scope>
    <source>
        <strain evidence="3">1611_PpyrPB1</strain>
        <tissue evidence="3">Whole body</tissue>
    </source>
</reference>
<accession>A0A5N3ZZM9</accession>
<dbReference type="PANTHER" id="PTHR47331">
    <property type="entry name" value="PHD-TYPE DOMAIN-CONTAINING PROTEIN"/>
    <property type="match status" value="1"/>
</dbReference>
<dbReference type="CDD" id="cd00303">
    <property type="entry name" value="retropepsin_like"/>
    <property type="match status" value="1"/>
</dbReference>
<dbReference type="InterPro" id="IPR001995">
    <property type="entry name" value="Peptidase_A2_cat"/>
</dbReference>
<feature type="non-terminal residue" evidence="3">
    <location>
        <position position="1"/>
    </location>
</feature>
<proteinExistence type="predicted"/>
<comment type="caution">
    <text evidence="3">The sequence shown here is derived from an EMBL/GenBank/DDBJ whole genome shotgun (WGS) entry which is preliminary data.</text>
</comment>